<evidence type="ECO:0000256" key="3">
    <source>
        <dbReference type="ARBA" id="ARBA00022840"/>
    </source>
</evidence>
<keyword evidence="2 4" id="KW-0547">Nucleotide-binding</keyword>
<dbReference type="Gene3D" id="3.30.1490.20">
    <property type="entry name" value="ATP-grasp fold, A domain"/>
    <property type="match status" value="1"/>
</dbReference>
<sequence length="395" mass="42888">MKKILIIGASILQLPAIIRAKELGFYVATCDYNPNAVGTKYADEFFNVSTIDINGVVSVAKKFNPDGIMTLATDMPIRSVAAASRALGLPGISIETAIKATDKGEMIKAFKEQGVETPWFFIINNKDELDIVIEKLNFPCIIKPTDNSGSRGVILVNRKKDILDAYLYSKSESRNGSVIIEEFMSGSEVSVEIMVVENHPHVLAITDKKTTGAPYFVEMGHAQQSQLPKGNIEKIKDISIRAVKAVGIKEGPAHVEIMLTSEGPKMVELGARLGGDNITTHLVPLSTGIDMIEATIKILTGEKPVVIPEFQKGSAIRYFSVPSGRVVSIDGLDEAQAIEGVKQVTLLRSVGDNVNQLRSSNDRIGFVIAQSDNTHKAINICKEAIDKIKIQIDNA</sequence>
<evidence type="ECO:0000256" key="1">
    <source>
        <dbReference type="ARBA" id="ARBA00022598"/>
    </source>
</evidence>
<dbReference type="PANTHER" id="PTHR43585:SF2">
    <property type="entry name" value="ATP-GRASP ENZYME FSQD"/>
    <property type="match status" value="1"/>
</dbReference>
<evidence type="ECO:0000259" key="5">
    <source>
        <dbReference type="PROSITE" id="PS50975"/>
    </source>
</evidence>
<dbReference type="InterPro" id="IPR040570">
    <property type="entry name" value="LAL_C2"/>
</dbReference>
<evidence type="ECO:0000256" key="2">
    <source>
        <dbReference type="ARBA" id="ARBA00022741"/>
    </source>
</evidence>
<dbReference type="InterPro" id="IPR011761">
    <property type="entry name" value="ATP-grasp"/>
</dbReference>
<dbReference type="Gene3D" id="3.40.50.20">
    <property type="match status" value="1"/>
</dbReference>
<accession>A0ABR8QSV9</accession>
<dbReference type="Pfam" id="PF13535">
    <property type="entry name" value="ATP-grasp_4"/>
    <property type="match status" value="1"/>
</dbReference>
<evidence type="ECO:0000313" key="7">
    <source>
        <dbReference type="Proteomes" id="UP000657931"/>
    </source>
</evidence>
<keyword evidence="1" id="KW-0436">Ligase</keyword>
<feature type="domain" description="ATP-grasp" evidence="5">
    <location>
        <begin position="107"/>
        <end position="300"/>
    </location>
</feature>
<dbReference type="RefSeq" id="WP_191816048.1">
    <property type="nucleotide sequence ID" value="NZ_JACSQT010000009.1"/>
</dbReference>
<gene>
    <name evidence="6" type="ORF">H9655_16465</name>
</gene>
<dbReference type="InterPro" id="IPR052032">
    <property type="entry name" value="ATP-dep_AA_Ligase"/>
</dbReference>
<dbReference type="SMART" id="SM01209">
    <property type="entry name" value="GARS_A"/>
    <property type="match status" value="1"/>
</dbReference>
<comment type="caution">
    <text evidence="6">The sequence shown here is derived from an EMBL/GenBank/DDBJ whole genome shotgun (WGS) entry which is preliminary data.</text>
</comment>
<proteinExistence type="predicted"/>
<organism evidence="6 7">
    <name type="scientific">Cytobacillus stercorigallinarum</name>
    <dbReference type="NCBI Taxonomy" id="2762240"/>
    <lineage>
        <taxon>Bacteria</taxon>
        <taxon>Bacillati</taxon>
        <taxon>Bacillota</taxon>
        <taxon>Bacilli</taxon>
        <taxon>Bacillales</taxon>
        <taxon>Bacillaceae</taxon>
        <taxon>Cytobacillus</taxon>
    </lineage>
</organism>
<dbReference type="Gene3D" id="3.30.470.20">
    <property type="entry name" value="ATP-grasp fold, B domain"/>
    <property type="match status" value="1"/>
</dbReference>
<evidence type="ECO:0000256" key="4">
    <source>
        <dbReference type="PROSITE-ProRule" id="PRU00409"/>
    </source>
</evidence>
<keyword evidence="3 4" id="KW-0067">ATP-binding</keyword>
<reference evidence="6 7" key="1">
    <citation type="submission" date="2020-08" db="EMBL/GenBank/DDBJ databases">
        <title>A Genomic Blueprint of the Chicken Gut Microbiome.</title>
        <authorList>
            <person name="Gilroy R."/>
            <person name="Ravi A."/>
            <person name="Getino M."/>
            <person name="Pursley I."/>
            <person name="Horton D.L."/>
            <person name="Alikhan N.-F."/>
            <person name="Baker D."/>
            <person name="Gharbi K."/>
            <person name="Hall N."/>
            <person name="Watson M."/>
            <person name="Adriaenssens E.M."/>
            <person name="Foster-Nyarko E."/>
            <person name="Jarju S."/>
            <person name="Secka A."/>
            <person name="Antonio M."/>
            <person name="Oren A."/>
            <person name="Chaudhuri R."/>
            <person name="La Ragione R.M."/>
            <person name="Hildebrand F."/>
            <person name="Pallen M.J."/>
        </authorList>
    </citation>
    <scope>NUCLEOTIDE SEQUENCE [LARGE SCALE GENOMIC DNA]</scope>
    <source>
        <strain evidence="6 7">Sa5YUA1</strain>
    </source>
</reference>
<dbReference type="InterPro" id="IPR016185">
    <property type="entry name" value="PreATP-grasp_dom_sf"/>
</dbReference>
<dbReference type="PANTHER" id="PTHR43585">
    <property type="entry name" value="FUMIPYRROLE BIOSYNTHESIS PROTEIN C"/>
    <property type="match status" value="1"/>
</dbReference>
<keyword evidence="7" id="KW-1185">Reference proteome</keyword>
<dbReference type="SUPFAM" id="SSF56059">
    <property type="entry name" value="Glutathione synthetase ATP-binding domain-like"/>
    <property type="match status" value="1"/>
</dbReference>
<dbReference type="Pfam" id="PF18603">
    <property type="entry name" value="LAL_C2"/>
    <property type="match status" value="1"/>
</dbReference>
<dbReference type="InterPro" id="IPR013815">
    <property type="entry name" value="ATP_grasp_subdomain_1"/>
</dbReference>
<protein>
    <submittedName>
        <fullName evidence="6">ATP-grasp domain-containing protein</fullName>
    </submittedName>
</protein>
<name>A0ABR8QSV9_9BACI</name>
<dbReference type="EMBL" id="JACSQT010000009">
    <property type="protein sequence ID" value="MBD7938629.1"/>
    <property type="molecule type" value="Genomic_DNA"/>
</dbReference>
<dbReference type="SUPFAM" id="SSF52440">
    <property type="entry name" value="PreATP-grasp domain"/>
    <property type="match status" value="1"/>
</dbReference>
<evidence type="ECO:0000313" key="6">
    <source>
        <dbReference type="EMBL" id="MBD7938629.1"/>
    </source>
</evidence>
<dbReference type="Proteomes" id="UP000657931">
    <property type="component" value="Unassembled WGS sequence"/>
</dbReference>
<dbReference type="PROSITE" id="PS50975">
    <property type="entry name" value="ATP_GRASP"/>
    <property type="match status" value="1"/>
</dbReference>